<dbReference type="Proteomes" id="UP001244011">
    <property type="component" value="Unassembled WGS sequence"/>
</dbReference>
<feature type="region of interest" description="Disordered" evidence="1">
    <location>
        <begin position="321"/>
        <end position="345"/>
    </location>
</feature>
<dbReference type="EMBL" id="MU839036">
    <property type="protein sequence ID" value="KAK1762484.1"/>
    <property type="molecule type" value="Genomic_DNA"/>
</dbReference>
<keyword evidence="3" id="KW-1185">Reference proteome</keyword>
<comment type="caution">
    <text evidence="2">The sequence shown here is derived from an EMBL/GenBank/DDBJ whole genome shotgun (WGS) entry which is preliminary data.</text>
</comment>
<evidence type="ECO:0000313" key="3">
    <source>
        <dbReference type="Proteomes" id="UP001244011"/>
    </source>
</evidence>
<protein>
    <submittedName>
        <fullName evidence="2">Uncharacterized protein</fullName>
    </submittedName>
</protein>
<proteinExistence type="predicted"/>
<reference evidence="2" key="1">
    <citation type="submission" date="2023-06" db="EMBL/GenBank/DDBJ databases">
        <title>Genome-scale phylogeny and comparative genomics of the fungal order Sordariales.</title>
        <authorList>
            <consortium name="Lawrence Berkeley National Laboratory"/>
            <person name="Hensen N."/>
            <person name="Bonometti L."/>
            <person name="Westerberg I."/>
            <person name="Brannstrom I.O."/>
            <person name="Guillou S."/>
            <person name="Cros-Aarteil S."/>
            <person name="Calhoun S."/>
            <person name="Haridas S."/>
            <person name="Kuo A."/>
            <person name="Mondo S."/>
            <person name="Pangilinan J."/>
            <person name="Riley R."/>
            <person name="Labutti K."/>
            <person name="Andreopoulos B."/>
            <person name="Lipzen A."/>
            <person name="Chen C."/>
            <person name="Yanf M."/>
            <person name="Daum C."/>
            <person name="Ng V."/>
            <person name="Clum A."/>
            <person name="Steindorff A."/>
            <person name="Ohm R."/>
            <person name="Martin F."/>
            <person name="Silar P."/>
            <person name="Natvig D."/>
            <person name="Lalanne C."/>
            <person name="Gautier V."/>
            <person name="Ament-Velasquez S.L."/>
            <person name="Kruys A."/>
            <person name="Hutchinson M.I."/>
            <person name="Powell A.J."/>
            <person name="Barry K."/>
            <person name="Miller A.N."/>
            <person name="Grigoriev I.V."/>
            <person name="Debuchy R."/>
            <person name="Gladieux P."/>
            <person name="Thoren M.H."/>
            <person name="Johannesson H."/>
        </authorList>
    </citation>
    <scope>NUCLEOTIDE SEQUENCE</scope>
    <source>
        <strain evidence="2">8032-3</strain>
    </source>
</reference>
<evidence type="ECO:0000313" key="2">
    <source>
        <dbReference type="EMBL" id="KAK1762484.1"/>
    </source>
</evidence>
<dbReference type="AlphaFoldDB" id="A0AAJ0BSW0"/>
<accession>A0AAJ0BSW0</accession>
<name>A0AAJ0BSW0_9PEZI</name>
<feature type="compositionally biased region" description="Acidic residues" evidence="1">
    <location>
        <begin position="323"/>
        <end position="345"/>
    </location>
</feature>
<dbReference type="RefSeq" id="XP_060278697.1">
    <property type="nucleotide sequence ID" value="XM_060429205.1"/>
</dbReference>
<gene>
    <name evidence="2" type="ORF">QBC33DRAFT_551683</name>
</gene>
<dbReference type="GeneID" id="85312392"/>
<evidence type="ECO:0000256" key="1">
    <source>
        <dbReference type="SAM" id="MobiDB-lite"/>
    </source>
</evidence>
<sequence length="502" mass="55991">MTTSETLDFVSSTDVGRLSRVVVSRVEARSFSRVRLNSCSESLRQFDDIFSNPDLRSLVKTISYDVVLPVVSDKRLKNKFQSRREVAENSAAFTQAILELFTRLSSWQQYKGVDWSLTATSPSDDPILRSPGIKVKYDRNHFKYIGIDDSVLPPGGLPSVPCISSFNFENLDCSTSCHSDRMLHPDVICAIARALPCLENAAWETFMPPRRMASQRQEVRAALAQVFLRPAFPSLASLNIRLRDHDPRNELAELESFVQDGAEDDLSLGIRRVSQLSTLVTLNLNGKWIISPQAFGAFGPLVASVFISVSSTTPDGKWLLDYDPSDLEEDEEDEDDAYSESWDSAEAEDDVLLDLDSENSDVEDRLPEKAEAMANLDLPSKEVRFNPNSELFTPLLVSIANAVAKSTSTSLRDVRMDFSAALAALHLIYLGVGEQQHQGFTYLSRPTVGDKPLERPKWYIDGSGGIAGMKWKVPAELRRAMEEKVGKDNIDGYTDSRTIEME</sequence>
<organism evidence="2 3">
    <name type="scientific">Phialemonium atrogriseum</name>
    <dbReference type="NCBI Taxonomy" id="1093897"/>
    <lineage>
        <taxon>Eukaryota</taxon>
        <taxon>Fungi</taxon>
        <taxon>Dikarya</taxon>
        <taxon>Ascomycota</taxon>
        <taxon>Pezizomycotina</taxon>
        <taxon>Sordariomycetes</taxon>
        <taxon>Sordariomycetidae</taxon>
        <taxon>Cephalothecales</taxon>
        <taxon>Cephalothecaceae</taxon>
        <taxon>Phialemonium</taxon>
    </lineage>
</organism>